<organism evidence="3 4">
    <name type="scientific">Actinocrispum wychmicini</name>
    <dbReference type="NCBI Taxonomy" id="1213861"/>
    <lineage>
        <taxon>Bacteria</taxon>
        <taxon>Bacillati</taxon>
        <taxon>Actinomycetota</taxon>
        <taxon>Actinomycetes</taxon>
        <taxon>Pseudonocardiales</taxon>
        <taxon>Pseudonocardiaceae</taxon>
        <taxon>Actinocrispum</taxon>
    </lineage>
</organism>
<dbReference type="Pfam" id="PF13453">
    <property type="entry name" value="Zn_ribbon_TFIIB"/>
    <property type="match status" value="1"/>
</dbReference>
<dbReference type="OrthoDB" id="9814037at2"/>
<dbReference type="InterPro" id="IPR027392">
    <property type="entry name" value="TF_Znf"/>
</dbReference>
<evidence type="ECO:0000313" key="4">
    <source>
        <dbReference type="Proteomes" id="UP000295680"/>
    </source>
</evidence>
<dbReference type="RefSeq" id="WP_132115718.1">
    <property type="nucleotide sequence ID" value="NZ_SLWS01000003.1"/>
</dbReference>
<feature type="region of interest" description="Disordered" evidence="1">
    <location>
        <begin position="46"/>
        <end position="86"/>
    </location>
</feature>
<dbReference type="Proteomes" id="UP000295680">
    <property type="component" value="Unassembled WGS sequence"/>
</dbReference>
<evidence type="ECO:0000259" key="2">
    <source>
        <dbReference type="Pfam" id="PF13453"/>
    </source>
</evidence>
<gene>
    <name evidence="3" type="ORF">EV192_103179</name>
</gene>
<feature type="compositionally biased region" description="Gly residues" evidence="1">
    <location>
        <begin position="73"/>
        <end position="86"/>
    </location>
</feature>
<dbReference type="AlphaFoldDB" id="A0A4R2JMS8"/>
<comment type="caution">
    <text evidence="3">The sequence shown here is derived from an EMBL/GenBank/DDBJ whole genome shotgun (WGS) entry which is preliminary data.</text>
</comment>
<feature type="compositionally biased region" description="Low complexity" evidence="1">
    <location>
        <begin position="51"/>
        <end position="64"/>
    </location>
</feature>
<keyword evidence="4" id="KW-1185">Reference proteome</keyword>
<accession>A0A4R2JMS8</accession>
<protein>
    <submittedName>
        <fullName evidence="3">Zn-finger nucleic acid-binding protein</fullName>
    </submittedName>
</protein>
<name>A0A4R2JMS8_9PSEU</name>
<feature type="domain" description="Transcription factor zinc-finger" evidence="2">
    <location>
        <begin position="6"/>
        <end position="44"/>
    </location>
</feature>
<evidence type="ECO:0000256" key="1">
    <source>
        <dbReference type="SAM" id="MobiDB-lite"/>
    </source>
</evidence>
<dbReference type="EMBL" id="SLWS01000003">
    <property type="protein sequence ID" value="TCO60604.1"/>
    <property type="molecule type" value="Genomic_DNA"/>
</dbReference>
<sequence length="86" mass="9252">MNDILCPTDGDRMTTFRRSGVPLQVCPTCEATLLPAGGLDQILASERQTGPPAYQQPQQYPDYQRPGKHGGRRGGWGGMFGGGGHH</sequence>
<reference evidence="3 4" key="1">
    <citation type="submission" date="2019-03" db="EMBL/GenBank/DDBJ databases">
        <title>Genomic Encyclopedia of Type Strains, Phase IV (KMG-IV): sequencing the most valuable type-strain genomes for metagenomic binning, comparative biology and taxonomic classification.</title>
        <authorList>
            <person name="Goeker M."/>
        </authorList>
    </citation>
    <scope>NUCLEOTIDE SEQUENCE [LARGE SCALE GENOMIC DNA]</scope>
    <source>
        <strain evidence="3 4">DSM 45934</strain>
    </source>
</reference>
<evidence type="ECO:0000313" key="3">
    <source>
        <dbReference type="EMBL" id="TCO60604.1"/>
    </source>
</evidence>
<proteinExistence type="predicted"/>